<dbReference type="EMBL" id="JACNFK010000028">
    <property type="protein sequence ID" value="MBC8519879.1"/>
    <property type="molecule type" value="Genomic_DNA"/>
</dbReference>
<dbReference type="PANTHER" id="PTHR30314">
    <property type="entry name" value="CELL DIVISION PROTEIN FTSZ-RELATED"/>
    <property type="match status" value="1"/>
</dbReference>
<keyword evidence="2" id="KW-0342">GTP-binding</keyword>
<dbReference type="SMART" id="SM00864">
    <property type="entry name" value="Tubulin"/>
    <property type="match status" value="1"/>
</dbReference>
<evidence type="ECO:0000313" key="5">
    <source>
        <dbReference type="EMBL" id="MBC8519879.1"/>
    </source>
</evidence>
<dbReference type="AlphaFoldDB" id="A0A8J6NY48"/>
<dbReference type="GO" id="GO:0005737">
    <property type="term" value="C:cytoplasm"/>
    <property type="evidence" value="ECO:0007669"/>
    <property type="project" value="TreeGrafter"/>
</dbReference>
<comment type="caution">
    <text evidence="5">The sequence shown here is derived from an EMBL/GenBank/DDBJ whole genome shotgun (WGS) entry which is preliminary data.</text>
</comment>
<reference evidence="5 6" key="1">
    <citation type="submission" date="2020-08" db="EMBL/GenBank/DDBJ databases">
        <title>Bridging the membrane lipid divide: bacteria of the FCB group superphylum have the potential to synthesize archaeal ether lipids.</title>
        <authorList>
            <person name="Villanueva L."/>
            <person name="Von Meijenfeldt F.A.B."/>
            <person name="Westbye A.B."/>
            <person name="Yadav S."/>
            <person name="Hopmans E.C."/>
            <person name="Dutilh B.E."/>
            <person name="Sinninghe Damste J.S."/>
        </authorList>
    </citation>
    <scope>NUCLEOTIDE SEQUENCE [LARGE SCALE GENOMIC DNA]</scope>
    <source>
        <strain evidence="5">NIOZ-UU100</strain>
    </source>
</reference>
<dbReference type="SUPFAM" id="SSF52490">
    <property type="entry name" value="Tubulin nucleotide-binding domain-like"/>
    <property type="match status" value="1"/>
</dbReference>
<accession>A0A8J6NY48</accession>
<dbReference type="Pfam" id="PF00091">
    <property type="entry name" value="Tubulin"/>
    <property type="match status" value="1"/>
</dbReference>
<dbReference type="InterPro" id="IPR036525">
    <property type="entry name" value="Tubulin/FtsZ_GTPase_sf"/>
</dbReference>
<evidence type="ECO:0000259" key="4">
    <source>
        <dbReference type="SMART" id="SM00864"/>
    </source>
</evidence>
<dbReference type="InterPro" id="IPR003008">
    <property type="entry name" value="Tubulin_FtsZ_GTPase"/>
</dbReference>
<keyword evidence="1" id="KW-0547">Nucleotide-binding</keyword>
<dbReference type="GO" id="GO:0005525">
    <property type="term" value="F:GTP binding"/>
    <property type="evidence" value="ECO:0007669"/>
    <property type="project" value="UniProtKB-KW"/>
</dbReference>
<evidence type="ECO:0000256" key="1">
    <source>
        <dbReference type="ARBA" id="ARBA00022741"/>
    </source>
</evidence>
<dbReference type="Gene3D" id="3.40.50.1440">
    <property type="entry name" value="Tubulin/FtsZ, GTPase domain"/>
    <property type="match status" value="1"/>
</dbReference>
<dbReference type="GO" id="GO:0051301">
    <property type="term" value="P:cell division"/>
    <property type="evidence" value="ECO:0007669"/>
    <property type="project" value="TreeGrafter"/>
</dbReference>
<keyword evidence="3" id="KW-0472">Membrane</keyword>
<dbReference type="InterPro" id="IPR045061">
    <property type="entry name" value="FtsZ/CetZ"/>
</dbReference>
<gene>
    <name evidence="5" type="ORF">H8D24_05690</name>
</gene>
<dbReference type="PANTHER" id="PTHR30314:SF3">
    <property type="entry name" value="MITOCHONDRIAL DIVISION PROTEIN FSZA"/>
    <property type="match status" value="1"/>
</dbReference>
<evidence type="ECO:0000313" key="6">
    <source>
        <dbReference type="Proteomes" id="UP000654401"/>
    </source>
</evidence>
<dbReference type="GO" id="GO:0032153">
    <property type="term" value="C:cell division site"/>
    <property type="evidence" value="ECO:0007669"/>
    <property type="project" value="TreeGrafter"/>
</dbReference>
<name>A0A8J6NY48_9GAMM</name>
<evidence type="ECO:0000256" key="2">
    <source>
        <dbReference type="ARBA" id="ARBA00023134"/>
    </source>
</evidence>
<keyword evidence="3" id="KW-1133">Transmembrane helix</keyword>
<evidence type="ECO:0000256" key="3">
    <source>
        <dbReference type="SAM" id="Phobius"/>
    </source>
</evidence>
<proteinExistence type="predicted"/>
<keyword evidence="3" id="KW-0812">Transmembrane</keyword>
<protein>
    <recommendedName>
        <fullName evidence="4">Tubulin/FtsZ GTPase domain-containing protein</fullName>
    </recommendedName>
</protein>
<organism evidence="5 6">
    <name type="scientific">Candidatus Thiopontia autotrophica</name>
    <dbReference type="NCBI Taxonomy" id="2841688"/>
    <lineage>
        <taxon>Bacteria</taxon>
        <taxon>Pseudomonadati</taxon>
        <taxon>Pseudomonadota</taxon>
        <taxon>Gammaproteobacteria</taxon>
        <taxon>Candidatus Thiopontia</taxon>
    </lineage>
</organism>
<sequence>MNNDAALSVHAKQVFYSGMMLGFFYVGLITLHQAFIAAFVISIVLQTTHTERRTLPRSKVVKRDNVVVKEGALPKNSAAQPMTAKSRPVPKCPQPFRLTNEQSVMLAEIKPRERKKVTRINAEFYRPEISLQRFAPSSDTAVVGVGCAGINTVDFLVQSGVRSADTIVIDTDLQTLHRSKADCALFIGDQKDQVESLVQQSLDQIQSAYQQADTLIVLTGMGGKTGTVVAPLLAKTAKERGKVVHLFAIEPFAIEGQAKTDLSTGVLDSLRGNLDSVESLSNEDLLSSFSGNQKLVDAFAEVNEVLAELMKRAA</sequence>
<dbReference type="Proteomes" id="UP000654401">
    <property type="component" value="Unassembled WGS sequence"/>
</dbReference>
<feature type="transmembrane region" description="Helical" evidence="3">
    <location>
        <begin position="20"/>
        <end position="45"/>
    </location>
</feature>
<feature type="domain" description="Tubulin/FtsZ GTPase" evidence="4">
    <location>
        <begin position="139"/>
        <end position="314"/>
    </location>
</feature>
<dbReference type="GO" id="GO:0003924">
    <property type="term" value="F:GTPase activity"/>
    <property type="evidence" value="ECO:0007669"/>
    <property type="project" value="InterPro"/>
</dbReference>